<accession>A0A0L0WDE3</accession>
<keyword evidence="11" id="KW-1185">Reference proteome</keyword>
<comment type="caution">
    <text evidence="10">The sequence shown here is derived from an EMBL/GenBank/DDBJ whole genome shotgun (WGS) entry which is preliminary data.</text>
</comment>
<dbReference type="PANTHER" id="PTHR21039:SF0">
    <property type="entry name" value="HISTIDINOL-PHOSPHATASE"/>
    <property type="match status" value="1"/>
</dbReference>
<dbReference type="GO" id="GO:0000105">
    <property type="term" value="P:L-histidine biosynthetic process"/>
    <property type="evidence" value="ECO:0007669"/>
    <property type="project" value="UniProtKB-UniRule"/>
</dbReference>
<dbReference type="GO" id="GO:0005737">
    <property type="term" value="C:cytoplasm"/>
    <property type="evidence" value="ECO:0007669"/>
    <property type="project" value="TreeGrafter"/>
</dbReference>
<dbReference type="SUPFAM" id="SSF89550">
    <property type="entry name" value="PHP domain-like"/>
    <property type="match status" value="1"/>
</dbReference>
<keyword evidence="4 8" id="KW-0028">Amino-acid biosynthesis</keyword>
<feature type="domain" description="Polymerase/histidinol phosphatase N-terminal" evidence="9">
    <location>
        <begin position="2"/>
        <end position="88"/>
    </location>
</feature>
<dbReference type="SMART" id="SM00481">
    <property type="entry name" value="POLIIIAc"/>
    <property type="match status" value="1"/>
</dbReference>
<dbReference type="InterPro" id="IPR016195">
    <property type="entry name" value="Pol/histidinol_Pase-like"/>
</dbReference>
<dbReference type="InterPro" id="IPR010140">
    <property type="entry name" value="Histidinol_P_phosphatase_HisJ"/>
</dbReference>
<name>A0A0L0WDE3_GOTPU</name>
<dbReference type="STRING" id="1503.CLPU_3c02730"/>
<evidence type="ECO:0000256" key="5">
    <source>
        <dbReference type="ARBA" id="ARBA00022801"/>
    </source>
</evidence>
<comment type="pathway">
    <text evidence="1 8">Amino-acid biosynthesis; L-histidine biosynthesis; L-histidine from 5-phospho-alpha-D-ribose 1-diphosphate: step 8/9.</text>
</comment>
<dbReference type="EC" id="3.1.3.15" evidence="3 8"/>
<dbReference type="GO" id="GO:0004401">
    <property type="term" value="F:histidinol-phosphatase activity"/>
    <property type="evidence" value="ECO:0007669"/>
    <property type="project" value="UniProtKB-UniRule"/>
</dbReference>
<evidence type="ECO:0000256" key="1">
    <source>
        <dbReference type="ARBA" id="ARBA00004970"/>
    </source>
</evidence>
<evidence type="ECO:0000256" key="8">
    <source>
        <dbReference type="RuleBase" id="RU366003"/>
    </source>
</evidence>
<protein>
    <recommendedName>
        <fullName evidence="3 8">Histidinol-phosphatase</fullName>
        <shortName evidence="8">HolPase</shortName>
        <ecNumber evidence="3 8">3.1.3.15</ecNumber>
    </recommendedName>
</protein>
<dbReference type="Gene3D" id="3.20.20.140">
    <property type="entry name" value="Metal-dependent hydrolases"/>
    <property type="match status" value="1"/>
</dbReference>
<organism evidence="10 11">
    <name type="scientific">Gottschalkia purinilytica</name>
    <name type="common">Clostridium purinilyticum</name>
    <dbReference type="NCBI Taxonomy" id="1503"/>
    <lineage>
        <taxon>Bacteria</taxon>
        <taxon>Bacillati</taxon>
        <taxon>Bacillota</taxon>
        <taxon>Tissierellia</taxon>
        <taxon>Tissierellales</taxon>
        <taxon>Gottschalkiaceae</taxon>
        <taxon>Gottschalkia</taxon>
    </lineage>
</organism>
<reference evidence="11" key="1">
    <citation type="submission" date="2015-07" db="EMBL/GenBank/DDBJ databases">
        <title>Draft genome sequence of the purine-degrading Gottschalkia purinilyticum DSM 1384 (formerly Clostridium purinilyticum).</title>
        <authorList>
            <person name="Poehlein A."/>
            <person name="Schiel-Bengelsdorf B."/>
            <person name="Bengelsdorf F.R."/>
            <person name="Daniel R."/>
            <person name="Duerre P."/>
        </authorList>
    </citation>
    <scope>NUCLEOTIDE SEQUENCE [LARGE SCALE GENOMIC DNA]</scope>
    <source>
        <strain evidence="11">DSM 1384</strain>
    </source>
</reference>
<proteinExistence type="inferred from homology"/>
<keyword evidence="6 8" id="KW-0368">Histidine biosynthesis</keyword>
<keyword evidence="5 8" id="KW-0378">Hydrolase</keyword>
<evidence type="ECO:0000259" key="9">
    <source>
        <dbReference type="SMART" id="SM00481"/>
    </source>
</evidence>
<evidence type="ECO:0000256" key="4">
    <source>
        <dbReference type="ARBA" id="ARBA00022605"/>
    </source>
</evidence>
<comment type="similarity">
    <text evidence="2 8">Belongs to the PHP hydrolase family. HisK subfamily.</text>
</comment>
<evidence type="ECO:0000256" key="7">
    <source>
        <dbReference type="ARBA" id="ARBA00049158"/>
    </source>
</evidence>
<evidence type="ECO:0000313" key="10">
    <source>
        <dbReference type="EMBL" id="KNF09493.1"/>
    </source>
</evidence>
<evidence type="ECO:0000256" key="3">
    <source>
        <dbReference type="ARBA" id="ARBA00013085"/>
    </source>
</evidence>
<dbReference type="PANTHER" id="PTHR21039">
    <property type="entry name" value="HISTIDINOL PHOSPHATASE-RELATED"/>
    <property type="match status" value="1"/>
</dbReference>
<evidence type="ECO:0000256" key="2">
    <source>
        <dbReference type="ARBA" id="ARBA00009152"/>
    </source>
</evidence>
<dbReference type="Pfam" id="PF02811">
    <property type="entry name" value="PHP"/>
    <property type="match status" value="1"/>
</dbReference>
<dbReference type="NCBIfam" id="TIGR01856">
    <property type="entry name" value="hisJ_fam"/>
    <property type="match status" value="1"/>
</dbReference>
<dbReference type="RefSeq" id="WP_050354474.1">
    <property type="nucleotide sequence ID" value="NZ_LGSS01000003.1"/>
</dbReference>
<evidence type="ECO:0000256" key="6">
    <source>
        <dbReference type="ARBA" id="ARBA00023102"/>
    </source>
</evidence>
<evidence type="ECO:0000313" key="11">
    <source>
        <dbReference type="Proteomes" id="UP000037267"/>
    </source>
</evidence>
<dbReference type="InterPro" id="IPR003141">
    <property type="entry name" value="Pol/His_phosphatase_N"/>
</dbReference>
<dbReference type="EMBL" id="LGSS01000003">
    <property type="protein sequence ID" value="KNF09493.1"/>
    <property type="molecule type" value="Genomic_DNA"/>
</dbReference>
<dbReference type="UniPathway" id="UPA00031">
    <property type="reaction ID" value="UER00013"/>
</dbReference>
<comment type="catalytic activity">
    <reaction evidence="7 8">
        <text>L-histidinol phosphate + H2O = L-histidinol + phosphate</text>
        <dbReference type="Rhea" id="RHEA:14465"/>
        <dbReference type="ChEBI" id="CHEBI:15377"/>
        <dbReference type="ChEBI" id="CHEBI:43474"/>
        <dbReference type="ChEBI" id="CHEBI:57699"/>
        <dbReference type="ChEBI" id="CHEBI:57980"/>
        <dbReference type="EC" id="3.1.3.15"/>
    </reaction>
</comment>
<dbReference type="AlphaFoldDB" id="A0A0L0WDE3"/>
<gene>
    <name evidence="10" type="primary">hisK</name>
    <name evidence="10" type="ORF">CLPU_3c02730</name>
</gene>
<dbReference type="InterPro" id="IPR004013">
    <property type="entry name" value="PHP_dom"/>
</dbReference>
<sequence>MYDYHVHSMFSGDCKYTMEEMVLAAIDKNIKSLSFTDHIDYDYGSGNYSSEINFVFNTEDYMKEFKKIKNNYKNQIEILSGVELGMQPHLVDKIHELLPLDIFDFILMSVHTVKRQDLHEGEFFENKSAIKSYEEYYEDLYTCLDKFDNFDIVGHLNLIDRYSKYLNESVKFEDYKEIISEVLKKIISKGKGIEINTSGIRYGMESFLPNLDILKLYKSLGGEIITFGSDSHKPEDIGFAYNDVIKLLKELDFKYLTIFKNRKKQFINI</sequence>
<dbReference type="OrthoDB" id="9775255at2"/>
<dbReference type="Proteomes" id="UP000037267">
    <property type="component" value="Unassembled WGS sequence"/>
</dbReference>